<protein>
    <submittedName>
        <fullName evidence="1">Uncharacterized protein</fullName>
    </submittedName>
</protein>
<sequence>MQDHLRGFFFHLGIPQVRVFDFDLVDHVDAEVQVHGLVAQDVLELLGDAGHFVAAAHGEDLGEAAVEEDAFQYAVVGDQVAQQLFVGFDGAGFELRIGDRTGVLQAPGCFFSDRRDLVVHVEDLAFIHGQRFDAVLVGVGVDRLFEGLAQDVLAALRVGDQAVHGQHQVVGNQRVGSGEEAQVAHDDAALVVGQAFRVFPEGDVGGHVDFLRHPVVCATVQVLLPGPVVLERHELVEVGAAVDHHFFINGDAGAGAFEFGQTFSDVQCVQRFLGADQGSGVGGGHGAGFLCSQATGAIEAVHVGFVGMTGVGRFGDYFAVFLIEFVPAQHGVRLLPEGLPVAPLLDFQSMGCQRRAERALAMEFFTRGLLSRSAGL</sequence>
<evidence type="ECO:0000313" key="2">
    <source>
        <dbReference type="Proteomes" id="UP000267978"/>
    </source>
</evidence>
<accession>A0AB74A8S7</accession>
<proteinExistence type="predicted"/>
<gene>
    <name evidence="1" type="ORF">ALQ98_05608</name>
</gene>
<dbReference type="Proteomes" id="UP000267978">
    <property type="component" value="Unassembled WGS sequence"/>
</dbReference>
<dbReference type="AlphaFoldDB" id="A0AB74A8S7"/>
<organism evidence="1 2">
    <name type="scientific">Pseudomonas syringae pv. lapsa</name>
    <dbReference type="NCBI Taxonomy" id="199201"/>
    <lineage>
        <taxon>Bacteria</taxon>
        <taxon>Pseudomonadati</taxon>
        <taxon>Pseudomonadota</taxon>
        <taxon>Gammaproteobacteria</taxon>
        <taxon>Pseudomonadales</taxon>
        <taxon>Pseudomonadaceae</taxon>
        <taxon>Pseudomonas</taxon>
        <taxon>Pseudomonas syringae</taxon>
    </lineage>
</organism>
<dbReference type="EMBL" id="RBNO01000041">
    <property type="protein sequence ID" value="RML27083.1"/>
    <property type="molecule type" value="Genomic_DNA"/>
</dbReference>
<comment type="caution">
    <text evidence="1">The sequence shown here is derived from an EMBL/GenBank/DDBJ whole genome shotgun (WGS) entry which is preliminary data.</text>
</comment>
<evidence type="ECO:0000313" key="1">
    <source>
        <dbReference type="EMBL" id="RML27083.1"/>
    </source>
</evidence>
<name>A0AB74A8S7_PSESX</name>
<reference evidence="1 2" key="1">
    <citation type="submission" date="2018-08" db="EMBL/GenBank/DDBJ databases">
        <title>Recombination of ecologically and evolutionarily significant loci maintains genetic cohesion in the Pseudomonas syringae species complex.</title>
        <authorList>
            <person name="Dillon M."/>
            <person name="Thakur S."/>
            <person name="Almeida R.N.D."/>
            <person name="Weir B.S."/>
            <person name="Guttman D.S."/>
        </authorList>
    </citation>
    <scope>NUCLEOTIDE SEQUENCE [LARGE SCALE GENOMIC DNA]</scope>
    <source>
        <strain evidence="1 2">ICMP 3946</strain>
    </source>
</reference>